<dbReference type="SMR" id="A0A166FLQ8"/>
<evidence type="ECO:0000256" key="3">
    <source>
        <dbReference type="PROSITE-ProRule" id="PRU01191"/>
    </source>
</evidence>
<dbReference type="OrthoDB" id="1902659at2759"/>
<feature type="region of interest" description="Leucine repeat II (LRII)" evidence="3">
    <location>
        <begin position="415"/>
        <end position="447"/>
    </location>
</feature>
<reference evidence="5" key="2">
    <citation type="submission" date="2022-03" db="EMBL/GenBank/DDBJ databases">
        <title>Draft title - Genomic analysis of global carrot germplasm unveils the trajectory of domestication and the origin of high carotenoid orange carrot.</title>
        <authorList>
            <person name="Iorizzo M."/>
            <person name="Ellison S."/>
            <person name="Senalik D."/>
            <person name="Macko-Podgorni A."/>
            <person name="Grzebelus D."/>
            <person name="Bostan H."/>
            <person name="Rolling W."/>
            <person name="Curaba J."/>
            <person name="Simon P."/>
        </authorList>
    </citation>
    <scope>NUCLEOTIDE SEQUENCE</scope>
    <source>
        <tissue evidence="5">Leaf</tissue>
    </source>
</reference>
<reference evidence="5" key="1">
    <citation type="journal article" date="2016" name="Nat. Genet.">
        <title>A high-quality carrot genome assembly provides new insights into carotenoid accumulation and asterid genome evolution.</title>
        <authorList>
            <person name="Iorizzo M."/>
            <person name="Ellison S."/>
            <person name="Senalik D."/>
            <person name="Zeng P."/>
            <person name="Satapoomin P."/>
            <person name="Huang J."/>
            <person name="Bowman M."/>
            <person name="Iovene M."/>
            <person name="Sanseverino W."/>
            <person name="Cavagnaro P."/>
            <person name="Yildiz M."/>
            <person name="Macko-Podgorni A."/>
            <person name="Moranska E."/>
            <person name="Grzebelus E."/>
            <person name="Grzebelus D."/>
            <person name="Ashrafi H."/>
            <person name="Zheng Z."/>
            <person name="Cheng S."/>
            <person name="Spooner D."/>
            <person name="Van Deynze A."/>
            <person name="Simon P."/>
        </authorList>
    </citation>
    <scope>NUCLEOTIDE SEQUENCE</scope>
    <source>
        <tissue evidence="5">Leaf</tissue>
    </source>
</reference>
<dbReference type="EMBL" id="CP093343">
    <property type="protein sequence ID" value="WOG81220.1"/>
    <property type="molecule type" value="Genomic_DNA"/>
</dbReference>
<evidence type="ECO:0000313" key="6">
    <source>
        <dbReference type="Proteomes" id="UP000077755"/>
    </source>
</evidence>
<feature type="region of interest" description="SAW" evidence="3">
    <location>
        <begin position="550"/>
        <end position="630"/>
    </location>
</feature>
<feature type="compositionally biased region" description="Polar residues" evidence="4">
    <location>
        <begin position="232"/>
        <end position="248"/>
    </location>
</feature>
<evidence type="ECO:0000256" key="2">
    <source>
        <dbReference type="ARBA" id="ARBA00023163"/>
    </source>
</evidence>
<name>A0A166FLQ8_DAUCS</name>
<comment type="caution">
    <text evidence="3">Lacks conserved residue(s) required for the propagation of feature annotation.</text>
</comment>
<feature type="short sequence motif" description="VHIID" evidence="3">
    <location>
        <begin position="371"/>
        <end position="375"/>
    </location>
</feature>
<evidence type="ECO:0000313" key="5">
    <source>
        <dbReference type="EMBL" id="WOG81220.1"/>
    </source>
</evidence>
<feature type="region of interest" description="VHIID" evidence="3">
    <location>
        <begin position="340"/>
        <end position="405"/>
    </location>
</feature>
<keyword evidence="6" id="KW-1185">Reference proteome</keyword>
<accession>A0A166FLQ8</accession>
<keyword evidence="1" id="KW-0805">Transcription regulation</keyword>
<dbReference type="Proteomes" id="UP000077755">
    <property type="component" value="Chromosome 1"/>
</dbReference>
<dbReference type="PANTHER" id="PTHR31636">
    <property type="entry name" value="OSJNBA0084A10.13 PROTEIN-RELATED"/>
    <property type="match status" value="1"/>
</dbReference>
<dbReference type="InterPro" id="IPR005202">
    <property type="entry name" value="TF_GRAS"/>
</dbReference>
<feature type="region of interest" description="Disordered" evidence="4">
    <location>
        <begin position="218"/>
        <end position="252"/>
    </location>
</feature>
<gene>
    <name evidence="5" type="ORF">DCAR_0100365</name>
</gene>
<proteinExistence type="inferred from homology"/>
<comment type="similarity">
    <text evidence="3">Belongs to the GRAS family.</text>
</comment>
<evidence type="ECO:0000256" key="4">
    <source>
        <dbReference type="SAM" id="MobiDB-lite"/>
    </source>
</evidence>
<feature type="region of interest" description="Disordered" evidence="4">
    <location>
        <begin position="1"/>
        <end position="30"/>
    </location>
</feature>
<dbReference type="OMA" id="LRGHPHW"/>
<dbReference type="PROSITE" id="PS50985">
    <property type="entry name" value="GRAS"/>
    <property type="match status" value="1"/>
</dbReference>
<dbReference type="KEGG" id="dcr:108214409"/>
<feature type="compositionally biased region" description="Polar residues" evidence="4">
    <location>
        <begin position="1"/>
        <end position="21"/>
    </location>
</feature>
<keyword evidence="2" id="KW-0804">Transcription</keyword>
<feature type="region of interest" description="PFYRE" evidence="3">
    <location>
        <begin position="456"/>
        <end position="547"/>
    </location>
</feature>
<dbReference type="AlphaFoldDB" id="A0A166FLQ8"/>
<protein>
    <submittedName>
        <fullName evidence="5">Uncharacterized protein</fullName>
    </submittedName>
</protein>
<evidence type="ECO:0000256" key="1">
    <source>
        <dbReference type="ARBA" id="ARBA00023015"/>
    </source>
</evidence>
<dbReference type="Gramene" id="KZN07922">
    <property type="protein sequence ID" value="KZN07922"/>
    <property type="gene ID" value="DCAR_000591"/>
</dbReference>
<dbReference type="Pfam" id="PF03514">
    <property type="entry name" value="GRAS"/>
    <property type="match status" value="1"/>
</dbReference>
<sequence>MSTQRFDFPCSFSQKESSGSQPVRPPVGVSVERPIEARNYSLKKSISLPPLATTGQDTFLEGRRGEKKDVFWDRRGKNLKRFADEVSFHDDESCISRAKRKRGGWKSDDFSEGGGNVSLGQLGSGNFLFRPDLEVPTSLSLIAGLDQSQVSIPVSCLGEDSIDLLKPRELSSRNKSWVDSVVTKFTKLTDQNVETIQGGTVNEEVSILRSPSEKDILTIRPTENTTVHERGNSSGPHNANTSADYSTGKNDEHGEHEGFELISLIVACVEAIAMKDIRRVNYFIAKLGELASPKGSSTSRLSAYFIEALAIRVARMWPLIFHITTPRVLNQLDDDNGTALRFLNQISPIPQFIHFTANEILLRGFEGKDMIHIIDFDIKQGLQWPSFFQSLACRKNRPSHVRISGIGESKQELMETGERLAGFAEALSLPFKFHPVVDRLEDVRLWMLHVKEGECVAVNCILQLHKMQDDGSEGVLRNFLGLIRSTNPKTVILAEQEADHNYNTLNSRLCNSLRYYSAIFDSIDTSLPVDSLVRIKIEEMFGREIRNIIACEGRERLERHETFGTWSKLMRQGGFQCIGITDRELIQSRMLLKMYSSDKFQVEKQELDHDSEALTLSWLDQPLYTVSGWSPIDAAGSSSSYLQPG</sequence>
<organism evidence="5 6">
    <name type="scientific">Daucus carota subsp. sativus</name>
    <name type="common">Carrot</name>
    <dbReference type="NCBI Taxonomy" id="79200"/>
    <lineage>
        <taxon>Eukaryota</taxon>
        <taxon>Viridiplantae</taxon>
        <taxon>Streptophyta</taxon>
        <taxon>Embryophyta</taxon>
        <taxon>Tracheophyta</taxon>
        <taxon>Spermatophyta</taxon>
        <taxon>Magnoliopsida</taxon>
        <taxon>eudicotyledons</taxon>
        <taxon>Gunneridae</taxon>
        <taxon>Pentapetalae</taxon>
        <taxon>asterids</taxon>
        <taxon>campanulids</taxon>
        <taxon>Apiales</taxon>
        <taxon>Apiaceae</taxon>
        <taxon>Apioideae</taxon>
        <taxon>Scandiceae</taxon>
        <taxon>Daucinae</taxon>
        <taxon>Daucus</taxon>
        <taxon>Daucus sect. Daucus</taxon>
    </lineage>
</organism>